<dbReference type="RefSeq" id="WP_101626970.1">
    <property type="nucleotide sequence ID" value="NZ_NJPO01000114.1"/>
</dbReference>
<evidence type="ECO:0000256" key="4">
    <source>
        <dbReference type="ARBA" id="ARBA00006389"/>
    </source>
</evidence>
<reference evidence="11 12" key="1">
    <citation type="submission" date="2017-06" db="EMBL/GenBank/DDBJ databases">
        <title>Metabolic interaction between xylem feeders and their symbionts.</title>
        <authorList>
            <person name="Chouaia B."/>
        </authorList>
    </citation>
    <scope>NUCLEOTIDE SEQUENCE [LARGE SCALE GENOMIC DNA]</scope>
    <source>
        <strain evidence="11 12">Gra</strain>
    </source>
</reference>
<gene>
    <name evidence="11" type="primary">mqo</name>
    <name evidence="11" type="ORF">CEX73_02235</name>
</gene>
<comment type="pathway">
    <text evidence="3">Carbohydrate metabolism; tricarboxylic acid cycle; oxaloacetate from (S)-malate (quinone route): step 1/1.</text>
</comment>
<dbReference type="SUPFAM" id="SSF51905">
    <property type="entry name" value="FAD/NAD(P)-binding domain"/>
    <property type="match status" value="1"/>
</dbReference>
<evidence type="ECO:0000256" key="10">
    <source>
        <dbReference type="NCBIfam" id="TIGR01320"/>
    </source>
</evidence>
<comment type="catalytic activity">
    <reaction evidence="1">
        <text>(S)-malate + a quinone = a quinol + oxaloacetate</text>
        <dbReference type="Rhea" id="RHEA:46012"/>
        <dbReference type="ChEBI" id="CHEBI:15589"/>
        <dbReference type="ChEBI" id="CHEBI:16452"/>
        <dbReference type="ChEBI" id="CHEBI:24646"/>
        <dbReference type="ChEBI" id="CHEBI:132124"/>
        <dbReference type="EC" id="1.1.5.4"/>
    </reaction>
</comment>
<keyword evidence="9" id="KW-0560">Oxidoreductase</keyword>
<dbReference type="GO" id="GO:0047545">
    <property type="term" value="F:(S)-2-hydroxyglutarate dehydrogenase activity"/>
    <property type="evidence" value="ECO:0007669"/>
    <property type="project" value="TreeGrafter"/>
</dbReference>
<name>A0A2N4XWP5_9GAMM</name>
<dbReference type="HAMAP" id="MF_00212">
    <property type="entry name" value="MQO"/>
    <property type="match status" value="1"/>
</dbReference>
<dbReference type="NCBIfam" id="NF003603">
    <property type="entry name" value="PRK05257.1-1"/>
    <property type="match status" value="1"/>
</dbReference>
<dbReference type="PANTHER" id="PTHR43104">
    <property type="entry name" value="L-2-HYDROXYGLUTARATE DEHYDROGENASE, MITOCHONDRIAL"/>
    <property type="match status" value="1"/>
</dbReference>
<evidence type="ECO:0000256" key="9">
    <source>
        <dbReference type="ARBA" id="ARBA00023002"/>
    </source>
</evidence>
<dbReference type="AlphaFoldDB" id="A0A2N4XWP5"/>
<dbReference type="EMBL" id="NJPO01000114">
    <property type="protein sequence ID" value="PLK58469.1"/>
    <property type="molecule type" value="Genomic_DNA"/>
</dbReference>
<comment type="cofactor">
    <cofactor evidence="2">
        <name>FAD</name>
        <dbReference type="ChEBI" id="CHEBI:57692"/>
    </cofactor>
</comment>
<evidence type="ECO:0000256" key="2">
    <source>
        <dbReference type="ARBA" id="ARBA00001974"/>
    </source>
</evidence>
<keyword evidence="7" id="KW-0285">Flavoprotein</keyword>
<comment type="caution">
    <text evidence="11">The sequence shown here is derived from an EMBL/GenBank/DDBJ whole genome shotgun (WGS) entry which is preliminary data.</text>
</comment>
<dbReference type="NCBIfam" id="NF003606">
    <property type="entry name" value="PRK05257.2-1"/>
    <property type="match status" value="1"/>
</dbReference>
<evidence type="ECO:0000256" key="6">
    <source>
        <dbReference type="ARBA" id="ARBA00022532"/>
    </source>
</evidence>
<proteinExistence type="inferred from homology"/>
<evidence type="ECO:0000256" key="7">
    <source>
        <dbReference type="ARBA" id="ARBA00022630"/>
    </source>
</evidence>
<dbReference type="InterPro" id="IPR036188">
    <property type="entry name" value="FAD/NAD-bd_sf"/>
</dbReference>
<comment type="similarity">
    <text evidence="4">Belongs to the MQO family.</text>
</comment>
<evidence type="ECO:0000256" key="3">
    <source>
        <dbReference type="ARBA" id="ARBA00005012"/>
    </source>
</evidence>
<organism evidence="11 12">
    <name type="scientific">Candidatus Palibaumannia cicadellinicola</name>
    <dbReference type="NCBI Taxonomy" id="186490"/>
    <lineage>
        <taxon>Bacteria</taxon>
        <taxon>Pseudomonadati</taxon>
        <taxon>Pseudomonadota</taxon>
        <taxon>Gammaproteobacteria</taxon>
        <taxon>Candidatus Palibaumannia</taxon>
    </lineage>
</organism>
<evidence type="ECO:0000256" key="8">
    <source>
        <dbReference type="ARBA" id="ARBA00022827"/>
    </source>
</evidence>
<accession>A0A2N4XWP5</accession>
<dbReference type="NCBIfam" id="NF003611">
    <property type="entry name" value="PRK05257.3-2"/>
    <property type="match status" value="1"/>
</dbReference>
<protein>
    <recommendedName>
        <fullName evidence="5 10">Malate dehydrogenase (quinone)</fullName>
        <ecNumber evidence="5 10">1.1.5.4</ecNumber>
    </recommendedName>
</protein>
<evidence type="ECO:0000256" key="5">
    <source>
        <dbReference type="ARBA" id="ARBA00013026"/>
    </source>
</evidence>
<dbReference type="UniPathway" id="UPA00223">
    <property type="reaction ID" value="UER01008"/>
</dbReference>
<keyword evidence="6" id="KW-0816">Tricarboxylic acid cycle</keyword>
<sequence length="499" mass="55492">MIMTTSAKSSLTSTTDNITVDIVLIGGGVMSATLATYLQVLEPNWTIYIYERLDNVAEESSNVWNNAGTGHAAFCELNYTPLKLDGSVNISQAISVNESFEVSRQFWAYLVKNQLLNSPQSFINNMPHISLVWGNENICFLYKRFKALQSCLLFRGMEFSEDYQKIRQWAPLIMDGRNSGQKVAATRMVMGTDVNFGEITKQLFTSLQRNPNCNLYLKHNVVDIKRNIDKTWTICVANCNNSNYQTKVHSRYVFIGGGGASLNLLQKSGITEVNGYAGFPVGGKFLVTTNPTIVSSYKAKVYGKASLGAPPISIPHLDTRIINGKLMLFFGPFATFSSKFLKQGSSLDLFNSLTCQNILPMLHVGKNNLQLIKYLISQIMMSEKKILSILREYYPEAQLKDWAMIPAGQRVQIIQKDTEKGGILQFGTKIISTEDGALSALLGASPGASTAAYIMLELLGIMFKKQMTSDAWQQKINEIIPSYGQALNDNIILTNHIRL</sequence>
<dbReference type="NCBIfam" id="TIGR01320">
    <property type="entry name" value="mal_quin_oxido"/>
    <property type="match status" value="1"/>
</dbReference>
<dbReference type="NCBIfam" id="NF009875">
    <property type="entry name" value="PRK13339.1"/>
    <property type="match status" value="1"/>
</dbReference>
<dbReference type="InterPro" id="IPR006231">
    <property type="entry name" value="MQO"/>
</dbReference>
<dbReference type="Pfam" id="PF06039">
    <property type="entry name" value="Mqo"/>
    <property type="match status" value="1"/>
</dbReference>
<evidence type="ECO:0000313" key="11">
    <source>
        <dbReference type="EMBL" id="PLK58469.1"/>
    </source>
</evidence>
<dbReference type="PANTHER" id="PTHR43104:SF2">
    <property type="entry name" value="L-2-HYDROXYGLUTARATE DEHYDROGENASE, MITOCHONDRIAL"/>
    <property type="match status" value="1"/>
</dbReference>
<dbReference type="EC" id="1.1.5.4" evidence="5 10"/>
<keyword evidence="8" id="KW-0274">FAD</keyword>
<dbReference type="GO" id="GO:0006099">
    <property type="term" value="P:tricarboxylic acid cycle"/>
    <property type="evidence" value="ECO:0007669"/>
    <property type="project" value="UniProtKB-UniRule"/>
</dbReference>
<dbReference type="GO" id="GO:0008924">
    <property type="term" value="F:L-malate dehydrogenase (quinone) activity"/>
    <property type="evidence" value="ECO:0007669"/>
    <property type="project" value="UniProtKB-UniRule"/>
</dbReference>
<feature type="non-terminal residue" evidence="11">
    <location>
        <position position="499"/>
    </location>
</feature>
<dbReference type="Proteomes" id="UP000234253">
    <property type="component" value="Unassembled WGS sequence"/>
</dbReference>
<dbReference type="OrthoDB" id="9763983at2"/>
<evidence type="ECO:0000313" key="12">
    <source>
        <dbReference type="Proteomes" id="UP000234253"/>
    </source>
</evidence>
<evidence type="ECO:0000256" key="1">
    <source>
        <dbReference type="ARBA" id="ARBA00001139"/>
    </source>
</evidence>
<dbReference type="NCBIfam" id="NF003605">
    <property type="entry name" value="PRK05257.1-4"/>
    <property type="match status" value="1"/>
</dbReference>